<feature type="domain" description="Aldehyde dehydrogenase" evidence="2">
    <location>
        <begin position="219"/>
        <end position="334"/>
    </location>
</feature>
<dbReference type="RefSeq" id="WP_119481113.1">
    <property type="nucleotide sequence ID" value="NZ_QXTG01000001.1"/>
</dbReference>
<dbReference type="SUPFAM" id="SSF53720">
    <property type="entry name" value="ALDH-like"/>
    <property type="match status" value="1"/>
</dbReference>
<dbReference type="Proteomes" id="UP000265742">
    <property type="component" value="Unassembled WGS sequence"/>
</dbReference>
<dbReference type="InterPro" id="IPR016163">
    <property type="entry name" value="Ald_DH_C"/>
</dbReference>
<keyword evidence="4" id="KW-1185">Reference proteome</keyword>
<dbReference type="EMBL" id="QXTG01000001">
    <property type="protein sequence ID" value="RIX30752.1"/>
    <property type="molecule type" value="Genomic_DNA"/>
</dbReference>
<evidence type="ECO:0000313" key="3">
    <source>
        <dbReference type="EMBL" id="RIX30752.1"/>
    </source>
</evidence>
<comment type="caution">
    <text evidence="3">The sequence shown here is derived from an EMBL/GenBank/DDBJ whole genome shotgun (WGS) entry which is preliminary data.</text>
</comment>
<dbReference type="GO" id="GO:0016620">
    <property type="term" value="F:oxidoreductase activity, acting on the aldehyde or oxo group of donors, NAD or NADP as acceptor"/>
    <property type="evidence" value="ECO:0007669"/>
    <property type="project" value="InterPro"/>
</dbReference>
<gene>
    <name evidence="3" type="ORF">D1781_04930</name>
</gene>
<dbReference type="OrthoDB" id="136308at2"/>
<proteinExistence type="predicted"/>
<name>A0A3A1U2X1_9MICO</name>
<dbReference type="Pfam" id="PF00171">
    <property type="entry name" value="Aldedh"/>
    <property type="match status" value="1"/>
</dbReference>
<dbReference type="AlphaFoldDB" id="A0A3A1U2X1"/>
<dbReference type="Gene3D" id="3.40.309.10">
    <property type="entry name" value="Aldehyde Dehydrogenase, Chain A, domain 2"/>
    <property type="match status" value="1"/>
</dbReference>
<dbReference type="InterPro" id="IPR016162">
    <property type="entry name" value="Ald_DH_N"/>
</dbReference>
<evidence type="ECO:0000313" key="4">
    <source>
        <dbReference type="Proteomes" id="UP000265742"/>
    </source>
</evidence>
<reference evidence="4" key="1">
    <citation type="submission" date="2018-09" db="EMBL/GenBank/DDBJ databases">
        <authorList>
            <person name="Kim I."/>
        </authorList>
    </citation>
    <scope>NUCLEOTIDE SEQUENCE [LARGE SCALE GENOMIC DNA]</scope>
    <source>
        <strain evidence="4">DD4a</strain>
    </source>
</reference>
<sequence>MGVGTAGVEDRVDEAVLDRLLGELDAGAERWAVTPLPERAALLRRTHAAVAEHAEDWALTAARIKGLDPASPLVGEEWLSGPYAVLTAIDRLARTLDALAEGRSPLRDLAFHAAPGGRRAVDVMPLGAVEGLLLHGFRAEVWFPPGVTDQRAKLTAGLGALRVGESAGVGLVLGAGNITSIPPLDVLYGLVAENRAAVLKLNPVLADLAGPFEAAFAPLVDAGLLRVVQGGAAVGGFLAHRPLVRHVHITGSIVSHDAIVWGTGPEADQRRRAGTPLLDAPITSELGGASPIIVVPGEWTASELAFQAEHVATMRLHNGGYNCIAGQVLLLAADWPQREAFLDAVRGALAAAPPRPDWYPGSADRCAAAVRAYPGAERLGPDGDRLLIEVGDRDATAMERTEWFAPVLGVVDVPGTGQAFLDEAVRRANDGLVGTLGANVLIRPEDRAALGAGFGRAIAALRYGTIAINAWTGLGFLLAATPWGAFPGGTLQDAGSGIGVVHNALLVDGAERTVLHGPFRPFPASVLAGERALSPRPPWFVTARTAATTGRLLTGFAGGRAPWLLPAALASAFRG</sequence>
<dbReference type="InterPro" id="IPR015590">
    <property type="entry name" value="Aldehyde_DH_dom"/>
</dbReference>
<accession>A0A3A1U2X1</accession>
<evidence type="ECO:0000259" key="2">
    <source>
        <dbReference type="Pfam" id="PF00171"/>
    </source>
</evidence>
<dbReference type="InterPro" id="IPR016161">
    <property type="entry name" value="Ald_DH/histidinol_DH"/>
</dbReference>
<organism evidence="3 4">
    <name type="scientific">Amnibacterium setariae</name>
    <dbReference type="NCBI Taxonomy" id="2306585"/>
    <lineage>
        <taxon>Bacteria</taxon>
        <taxon>Bacillati</taxon>
        <taxon>Actinomycetota</taxon>
        <taxon>Actinomycetes</taxon>
        <taxon>Micrococcales</taxon>
        <taxon>Microbacteriaceae</taxon>
        <taxon>Amnibacterium</taxon>
    </lineage>
</organism>
<protein>
    <submittedName>
        <fullName evidence="3">Aldehyde dehydrogenase family protein</fullName>
    </submittedName>
</protein>
<dbReference type="Gene3D" id="3.40.605.10">
    <property type="entry name" value="Aldehyde Dehydrogenase, Chain A, domain 1"/>
    <property type="match status" value="1"/>
</dbReference>
<evidence type="ECO:0000256" key="1">
    <source>
        <dbReference type="ARBA" id="ARBA00023002"/>
    </source>
</evidence>
<keyword evidence="1" id="KW-0560">Oxidoreductase</keyword>